<evidence type="ECO:0000313" key="3">
    <source>
        <dbReference type="EMBL" id="MDN4161785.1"/>
    </source>
</evidence>
<keyword evidence="3" id="KW-0378">Hydrolase</keyword>
<name>A0ABT8EUD5_9ACTN</name>
<dbReference type="Proteomes" id="UP001168537">
    <property type="component" value="Unassembled WGS sequence"/>
</dbReference>
<sequence>MFEPTRTSPPGVLHASTITRAHRRLTAALDAAADAASGLDDAERIDTITALEDLVRVATAAQAALSRELDASQRVQQAAAGVPADLRGRGVAAQVALARKESHHRGQRHLGLAKVIATEMPHLWAAWRRGTVTEHGATLAVRETACLEVEDRLEVDRLLAATPDALDRLEQMSERQVAALCRRHASRLDAAAVVKRQRRAHQERCVTIRPAPDTMVHLTAVLPVADGVAAYAALTRAAAAARAGGDGRSKGQVMADTLVESVLADHQATTGTRVELGLVMTDRSVLGEADDPARVDGYGPVPAELGREILAGALARDEEVWLRRLYASPTTGELVAMDSRGRVFPTGLARFIRLRDQVCRTPWCDAPIRQTDHAHPAVDGGETSGHNGQGLCEACNHAKQASGWDARPSEDGSIETTTPTGHRHRTRPPPTTITVHETHAPPICIDFYVGAA</sequence>
<dbReference type="InterPro" id="IPR003870">
    <property type="entry name" value="DUF222"/>
</dbReference>
<dbReference type="SMART" id="SM00507">
    <property type="entry name" value="HNHc"/>
    <property type="match status" value="1"/>
</dbReference>
<evidence type="ECO:0000313" key="4">
    <source>
        <dbReference type="Proteomes" id="UP001168537"/>
    </source>
</evidence>
<proteinExistence type="predicted"/>
<reference evidence="3" key="1">
    <citation type="submission" date="2023-06" db="EMBL/GenBank/DDBJ databases">
        <title>Draft genome sequence of Nocardioides sp. SOB72.</title>
        <authorList>
            <person name="Zhang G."/>
        </authorList>
    </citation>
    <scope>NUCLEOTIDE SEQUENCE</scope>
    <source>
        <strain evidence="3">SOB72</strain>
    </source>
</reference>
<keyword evidence="3" id="KW-0255">Endonuclease</keyword>
<comment type="caution">
    <text evidence="3">The sequence shown here is derived from an EMBL/GenBank/DDBJ whole genome shotgun (WGS) entry which is preliminary data.</text>
</comment>
<evidence type="ECO:0000259" key="2">
    <source>
        <dbReference type="SMART" id="SM00507"/>
    </source>
</evidence>
<feature type="domain" description="HNH nuclease" evidence="2">
    <location>
        <begin position="347"/>
        <end position="397"/>
    </location>
</feature>
<accession>A0ABT8EUD5</accession>
<protein>
    <submittedName>
        <fullName evidence="3">HNH endonuclease</fullName>
    </submittedName>
</protein>
<gene>
    <name evidence="3" type="ORF">QWY29_10520</name>
</gene>
<keyword evidence="3" id="KW-0540">Nuclease</keyword>
<organism evidence="3 4">
    <name type="scientific">Nocardioides abyssi</name>
    <dbReference type="NCBI Taxonomy" id="3058370"/>
    <lineage>
        <taxon>Bacteria</taxon>
        <taxon>Bacillati</taxon>
        <taxon>Actinomycetota</taxon>
        <taxon>Actinomycetes</taxon>
        <taxon>Propionibacteriales</taxon>
        <taxon>Nocardioidaceae</taxon>
        <taxon>Nocardioides</taxon>
    </lineage>
</organism>
<dbReference type="GO" id="GO:0004519">
    <property type="term" value="F:endonuclease activity"/>
    <property type="evidence" value="ECO:0007669"/>
    <property type="project" value="UniProtKB-KW"/>
</dbReference>
<evidence type="ECO:0000256" key="1">
    <source>
        <dbReference type="SAM" id="MobiDB-lite"/>
    </source>
</evidence>
<keyword evidence="4" id="KW-1185">Reference proteome</keyword>
<dbReference type="InterPro" id="IPR003615">
    <property type="entry name" value="HNH_nuc"/>
</dbReference>
<feature type="region of interest" description="Disordered" evidence="1">
    <location>
        <begin position="403"/>
        <end position="436"/>
    </location>
</feature>
<dbReference type="Pfam" id="PF02720">
    <property type="entry name" value="DUF222"/>
    <property type="match status" value="1"/>
</dbReference>
<dbReference type="EMBL" id="JAUHJR010000003">
    <property type="protein sequence ID" value="MDN4161785.1"/>
    <property type="molecule type" value="Genomic_DNA"/>
</dbReference>
<dbReference type="RefSeq" id="WP_300960697.1">
    <property type="nucleotide sequence ID" value="NZ_JAUHJR010000003.1"/>
</dbReference>